<proteinExistence type="predicted"/>
<keyword evidence="4" id="KW-1185">Reference proteome</keyword>
<evidence type="ECO:0000256" key="2">
    <source>
        <dbReference type="SAM" id="SignalP"/>
    </source>
</evidence>
<feature type="chain" id="PRO_5045711127" evidence="2">
    <location>
        <begin position="26"/>
        <end position="249"/>
    </location>
</feature>
<reference evidence="3 4" key="1">
    <citation type="submission" date="2024-02" db="EMBL/GenBank/DDBJ databases">
        <authorList>
            <person name="Chen Y."/>
            <person name="Shah S."/>
            <person name="Dougan E. K."/>
            <person name="Thang M."/>
            <person name="Chan C."/>
        </authorList>
    </citation>
    <scope>NUCLEOTIDE SEQUENCE [LARGE SCALE GENOMIC DNA]</scope>
</reference>
<comment type="caution">
    <text evidence="3">The sequence shown here is derived from an EMBL/GenBank/DDBJ whole genome shotgun (WGS) entry which is preliminary data.</text>
</comment>
<evidence type="ECO:0000256" key="1">
    <source>
        <dbReference type="SAM" id="MobiDB-lite"/>
    </source>
</evidence>
<name>A0ABP0L6V3_9DINO</name>
<gene>
    <name evidence="3" type="ORF">CCMP2556_LOCUS19262</name>
</gene>
<feature type="compositionally biased region" description="Basic and acidic residues" evidence="1">
    <location>
        <begin position="217"/>
        <end position="226"/>
    </location>
</feature>
<sequence>MARASALSKALVAAGALMALRLLSGETFVTPKQRNEAAAAMAAAMVAASAPAMAEVPTFSVFGFGSGQSDAYSQNDNPINPYSQFSDGSDTVYQAKNQPEMERRTKSLKAGLKRFEDTPGYIQTKQAQALKSNLQESNSLRQDLLYFSGAEGSPAWEKARQFVQKVGTMGVDGNSKQWKRAAEDYKEASNILAEWKSLARAQRTPCPSFLVVRPNRCHGETMRPRPEALVTPTSSGPPPQDRRPKTPPS</sequence>
<feature type="signal peptide" evidence="2">
    <location>
        <begin position="1"/>
        <end position="25"/>
    </location>
</feature>
<dbReference type="Proteomes" id="UP001642484">
    <property type="component" value="Unassembled WGS sequence"/>
</dbReference>
<accession>A0ABP0L6V3</accession>
<feature type="compositionally biased region" description="Basic and acidic residues" evidence="1">
    <location>
        <begin position="240"/>
        <end position="249"/>
    </location>
</feature>
<protein>
    <submittedName>
        <fullName evidence="3">Uncharacterized protein</fullName>
    </submittedName>
</protein>
<evidence type="ECO:0000313" key="4">
    <source>
        <dbReference type="Proteomes" id="UP001642484"/>
    </source>
</evidence>
<evidence type="ECO:0000313" key="3">
    <source>
        <dbReference type="EMBL" id="CAK9033937.1"/>
    </source>
</evidence>
<keyword evidence="2" id="KW-0732">Signal</keyword>
<feature type="region of interest" description="Disordered" evidence="1">
    <location>
        <begin position="216"/>
        <end position="249"/>
    </location>
</feature>
<dbReference type="EMBL" id="CAXAMN010011112">
    <property type="protein sequence ID" value="CAK9033937.1"/>
    <property type="molecule type" value="Genomic_DNA"/>
</dbReference>
<organism evidence="3 4">
    <name type="scientific">Durusdinium trenchii</name>
    <dbReference type="NCBI Taxonomy" id="1381693"/>
    <lineage>
        <taxon>Eukaryota</taxon>
        <taxon>Sar</taxon>
        <taxon>Alveolata</taxon>
        <taxon>Dinophyceae</taxon>
        <taxon>Suessiales</taxon>
        <taxon>Symbiodiniaceae</taxon>
        <taxon>Durusdinium</taxon>
    </lineage>
</organism>